<dbReference type="AlphaFoldDB" id="A0A2I0I0K0"/>
<proteinExistence type="predicted"/>
<name>A0A2I0I0K0_PUNGR</name>
<protein>
    <submittedName>
        <fullName evidence="1">Uncharacterized protein</fullName>
    </submittedName>
</protein>
<dbReference type="Proteomes" id="UP000233551">
    <property type="component" value="Unassembled WGS sequence"/>
</dbReference>
<accession>A0A2I0I0K0</accession>
<gene>
    <name evidence="1" type="ORF">CRG98_042140</name>
</gene>
<keyword evidence="2" id="KW-1185">Reference proteome</keyword>
<evidence type="ECO:0000313" key="2">
    <source>
        <dbReference type="Proteomes" id="UP000233551"/>
    </source>
</evidence>
<sequence>MGFMEVLEIEENAPAPAMGAQSTYVEDMLVEENEDEGSELNDTYNDMTNDVDLVDVNVALQEEGDWEVEDGGDEYDGFQSVDPDDEGGSASRFWKKGTSQFAEKYNGRFCPKILKKLEKYKESHGVGELSLGQASPNNLPHLLMANLSLSLLGHPSHNQIHLLYLLQDLRAKGQIREEYSILGLLKREPRATNNTEEGKDIRLFELATTC</sequence>
<evidence type="ECO:0000313" key="1">
    <source>
        <dbReference type="EMBL" id="PKI37478.1"/>
    </source>
</evidence>
<reference evidence="1 2" key="1">
    <citation type="submission" date="2017-11" db="EMBL/GenBank/DDBJ databases">
        <title>De-novo sequencing of pomegranate (Punica granatum L.) genome.</title>
        <authorList>
            <person name="Akparov Z."/>
            <person name="Amiraslanov A."/>
            <person name="Hajiyeva S."/>
            <person name="Abbasov M."/>
            <person name="Kaur K."/>
            <person name="Hamwieh A."/>
            <person name="Solovyev V."/>
            <person name="Salamov A."/>
            <person name="Braich B."/>
            <person name="Kosarev P."/>
            <person name="Mahmoud A."/>
            <person name="Hajiyev E."/>
            <person name="Babayeva S."/>
            <person name="Izzatullayeva V."/>
            <person name="Mammadov A."/>
            <person name="Mammadov A."/>
            <person name="Sharifova S."/>
            <person name="Ojaghi J."/>
            <person name="Eynullazada K."/>
            <person name="Bayramov B."/>
            <person name="Abdulazimova A."/>
            <person name="Shahmuradov I."/>
        </authorList>
    </citation>
    <scope>NUCLEOTIDE SEQUENCE [LARGE SCALE GENOMIC DNA]</scope>
    <source>
        <strain evidence="2">cv. AG2017</strain>
        <tissue evidence="1">Leaf</tissue>
    </source>
</reference>
<organism evidence="1 2">
    <name type="scientific">Punica granatum</name>
    <name type="common">Pomegranate</name>
    <dbReference type="NCBI Taxonomy" id="22663"/>
    <lineage>
        <taxon>Eukaryota</taxon>
        <taxon>Viridiplantae</taxon>
        <taxon>Streptophyta</taxon>
        <taxon>Embryophyta</taxon>
        <taxon>Tracheophyta</taxon>
        <taxon>Spermatophyta</taxon>
        <taxon>Magnoliopsida</taxon>
        <taxon>eudicotyledons</taxon>
        <taxon>Gunneridae</taxon>
        <taxon>Pentapetalae</taxon>
        <taxon>rosids</taxon>
        <taxon>malvids</taxon>
        <taxon>Myrtales</taxon>
        <taxon>Lythraceae</taxon>
        <taxon>Punica</taxon>
    </lineage>
</organism>
<dbReference type="EMBL" id="PGOL01004382">
    <property type="protein sequence ID" value="PKI37478.1"/>
    <property type="molecule type" value="Genomic_DNA"/>
</dbReference>
<comment type="caution">
    <text evidence="1">The sequence shown here is derived from an EMBL/GenBank/DDBJ whole genome shotgun (WGS) entry which is preliminary data.</text>
</comment>